<name>A0A9Q0MRM3_9DIPT</name>
<comment type="caution">
    <text evidence="3">The sequence shown here is derived from an EMBL/GenBank/DDBJ whole genome shotgun (WGS) entry which is preliminary data.</text>
</comment>
<feature type="domain" description="Fibronectin type-III" evidence="2">
    <location>
        <begin position="21"/>
        <end position="125"/>
    </location>
</feature>
<dbReference type="PROSITE" id="PS50853">
    <property type="entry name" value="FN3"/>
    <property type="match status" value="1"/>
</dbReference>
<reference evidence="3" key="1">
    <citation type="submission" date="2022-07" db="EMBL/GenBank/DDBJ databases">
        <authorList>
            <person name="Trinca V."/>
            <person name="Uliana J.V.C."/>
            <person name="Torres T.T."/>
            <person name="Ward R.J."/>
            <person name="Monesi N."/>
        </authorList>
    </citation>
    <scope>NUCLEOTIDE SEQUENCE</scope>
    <source>
        <strain evidence="3">HSMRA1968</strain>
        <tissue evidence="3">Whole embryos</tissue>
    </source>
</reference>
<dbReference type="InterPro" id="IPR029039">
    <property type="entry name" value="Flavoprotein-like_sf"/>
</dbReference>
<dbReference type="Proteomes" id="UP001151699">
    <property type="component" value="Chromosome C"/>
</dbReference>
<feature type="signal peptide" evidence="1">
    <location>
        <begin position="1"/>
        <end position="20"/>
    </location>
</feature>
<keyword evidence="1" id="KW-0732">Signal</keyword>
<keyword evidence="4" id="KW-1185">Reference proteome</keyword>
<sequence length="234" mass="25790">MLAIAALLAVHAGLAGSLSAAPENITVTFLNPTSVKVSWQTSVDQLTPIEKYDVTYKPTDASWNNSQYEIVIIDPHTTPHPVNPVLDPTSPAGIKDPTKYASQEVRDWSQFIDSCSGMIIVTPEYNGGYPSTLKNALDVIFWEWKGKPAAVVSLGGHGGQKADDQLRQVMGAIQMDIVQQRVQIALPKQYSYTSQRVIPSEVHDTFLVQYKNILCLAFQELIDKILLRNKPVIG</sequence>
<dbReference type="SUPFAM" id="SSF49265">
    <property type="entry name" value="Fibronectin type III"/>
    <property type="match status" value="1"/>
</dbReference>
<evidence type="ECO:0000259" key="2">
    <source>
        <dbReference type="PROSITE" id="PS50853"/>
    </source>
</evidence>
<evidence type="ECO:0000313" key="3">
    <source>
        <dbReference type="EMBL" id="KAJ6636707.1"/>
    </source>
</evidence>
<gene>
    <name evidence="3" type="primary">LOT6</name>
    <name evidence="3" type="ORF">Bhyg_15300</name>
</gene>
<dbReference type="AlphaFoldDB" id="A0A9Q0MRM3"/>
<dbReference type="PANTHER" id="PTHR21104">
    <property type="entry name" value="FIBRONECTIN TYPE III DOMAIN-CONTAINING PROTEIN"/>
    <property type="match status" value="1"/>
</dbReference>
<dbReference type="OrthoDB" id="7772114at2759"/>
<dbReference type="Gene3D" id="3.40.50.360">
    <property type="match status" value="1"/>
</dbReference>
<dbReference type="InterPro" id="IPR003961">
    <property type="entry name" value="FN3_dom"/>
</dbReference>
<dbReference type="CDD" id="cd00063">
    <property type="entry name" value="FN3"/>
    <property type="match status" value="1"/>
</dbReference>
<dbReference type="InterPro" id="IPR036116">
    <property type="entry name" value="FN3_sf"/>
</dbReference>
<dbReference type="InterPro" id="IPR005025">
    <property type="entry name" value="FMN_Rdtase-like_dom"/>
</dbReference>
<dbReference type="Pfam" id="PF03358">
    <property type="entry name" value="FMN_red"/>
    <property type="match status" value="1"/>
</dbReference>
<accession>A0A9Q0MRM3</accession>
<dbReference type="EMBL" id="WJQU01000004">
    <property type="protein sequence ID" value="KAJ6636707.1"/>
    <property type="molecule type" value="Genomic_DNA"/>
</dbReference>
<protein>
    <submittedName>
        <fullName evidence="3">NAD(P)H-dependent FMN reductase LOT6</fullName>
    </submittedName>
</protein>
<dbReference type="GO" id="GO:0016491">
    <property type="term" value="F:oxidoreductase activity"/>
    <property type="evidence" value="ECO:0007669"/>
    <property type="project" value="InterPro"/>
</dbReference>
<feature type="chain" id="PRO_5040335437" evidence="1">
    <location>
        <begin position="21"/>
        <end position="234"/>
    </location>
</feature>
<evidence type="ECO:0000313" key="4">
    <source>
        <dbReference type="Proteomes" id="UP001151699"/>
    </source>
</evidence>
<dbReference type="PANTHER" id="PTHR21104:SF2">
    <property type="entry name" value="FIBRONECTIN TYPE-III DOMAIN-CONTAINING PROTEIN"/>
    <property type="match status" value="1"/>
</dbReference>
<proteinExistence type="predicted"/>
<evidence type="ECO:0000256" key="1">
    <source>
        <dbReference type="SAM" id="SignalP"/>
    </source>
</evidence>
<dbReference type="SUPFAM" id="SSF52218">
    <property type="entry name" value="Flavoproteins"/>
    <property type="match status" value="1"/>
</dbReference>
<organism evidence="3 4">
    <name type="scientific">Pseudolycoriella hygida</name>
    <dbReference type="NCBI Taxonomy" id="35572"/>
    <lineage>
        <taxon>Eukaryota</taxon>
        <taxon>Metazoa</taxon>
        <taxon>Ecdysozoa</taxon>
        <taxon>Arthropoda</taxon>
        <taxon>Hexapoda</taxon>
        <taxon>Insecta</taxon>
        <taxon>Pterygota</taxon>
        <taxon>Neoptera</taxon>
        <taxon>Endopterygota</taxon>
        <taxon>Diptera</taxon>
        <taxon>Nematocera</taxon>
        <taxon>Sciaroidea</taxon>
        <taxon>Sciaridae</taxon>
        <taxon>Pseudolycoriella</taxon>
    </lineage>
</organism>